<comment type="caution">
    <text evidence="2">The sequence shown here is derived from an EMBL/GenBank/DDBJ whole genome shotgun (WGS) entry which is preliminary data.</text>
</comment>
<evidence type="ECO:0000313" key="3">
    <source>
        <dbReference type="Proteomes" id="UP000566663"/>
    </source>
</evidence>
<dbReference type="EMBL" id="JACHFZ010000004">
    <property type="protein sequence ID" value="MBB5292509.1"/>
    <property type="molecule type" value="Genomic_DNA"/>
</dbReference>
<dbReference type="AlphaFoldDB" id="A0A7W8HZG6"/>
<name>A0A7W8HZG6_9CAUL</name>
<keyword evidence="3" id="KW-1185">Reference proteome</keyword>
<sequence length="162" mass="16403">MNTALKVALSAACLFAATPGLTQDASGGLDGPMRQVFASPAAAGYMTLPTDDGPLKRTWTWLFLKDAIPNGADTLAMEWEIDCAAGTARTVRTALYTGAAHMKTDAGPAERSAPAAGSPGAITLAAACAPPAQARTTPVANAAAARTAAHALFAAPPQQARR</sequence>
<dbReference type="Proteomes" id="UP000566663">
    <property type="component" value="Unassembled WGS sequence"/>
</dbReference>
<evidence type="ECO:0000256" key="1">
    <source>
        <dbReference type="SAM" id="SignalP"/>
    </source>
</evidence>
<feature type="chain" id="PRO_5031221978" evidence="1">
    <location>
        <begin position="23"/>
        <end position="162"/>
    </location>
</feature>
<proteinExistence type="predicted"/>
<accession>A0A7W8HZG6</accession>
<organism evidence="2 3">
    <name type="scientific">Brevundimonas basaltis</name>
    <dbReference type="NCBI Taxonomy" id="472166"/>
    <lineage>
        <taxon>Bacteria</taxon>
        <taxon>Pseudomonadati</taxon>
        <taxon>Pseudomonadota</taxon>
        <taxon>Alphaproteobacteria</taxon>
        <taxon>Caulobacterales</taxon>
        <taxon>Caulobacteraceae</taxon>
        <taxon>Brevundimonas</taxon>
    </lineage>
</organism>
<dbReference type="RefSeq" id="WP_183255000.1">
    <property type="nucleotide sequence ID" value="NZ_BAAAFF010000001.1"/>
</dbReference>
<keyword evidence="1" id="KW-0732">Signal</keyword>
<gene>
    <name evidence="2" type="ORF">HNQ67_002033</name>
</gene>
<feature type="signal peptide" evidence="1">
    <location>
        <begin position="1"/>
        <end position="22"/>
    </location>
</feature>
<reference evidence="2 3" key="1">
    <citation type="submission" date="2020-08" db="EMBL/GenBank/DDBJ databases">
        <title>Genomic Encyclopedia of Type Strains, Phase IV (KMG-IV): sequencing the most valuable type-strain genomes for metagenomic binning, comparative biology and taxonomic classification.</title>
        <authorList>
            <person name="Goeker M."/>
        </authorList>
    </citation>
    <scope>NUCLEOTIDE SEQUENCE [LARGE SCALE GENOMIC DNA]</scope>
    <source>
        <strain evidence="2 3">DSM 25335</strain>
    </source>
</reference>
<evidence type="ECO:0000313" key="2">
    <source>
        <dbReference type="EMBL" id="MBB5292509.1"/>
    </source>
</evidence>
<protein>
    <submittedName>
        <fullName evidence="2">Uncharacterized protein</fullName>
    </submittedName>
</protein>